<evidence type="ECO:0000256" key="8">
    <source>
        <dbReference type="PIRSR" id="PIRSR618044-2"/>
    </source>
</evidence>
<dbReference type="SUPFAM" id="SSF56601">
    <property type="entry name" value="beta-lactamase/transpeptidase-like"/>
    <property type="match status" value="1"/>
</dbReference>
<dbReference type="GO" id="GO:0071555">
    <property type="term" value="P:cell wall organization"/>
    <property type="evidence" value="ECO:0007669"/>
    <property type="project" value="UniProtKB-KW"/>
</dbReference>
<evidence type="ECO:0000313" key="12">
    <source>
        <dbReference type="EMBL" id="EFH79721.1"/>
    </source>
</evidence>
<dbReference type="PANTHER" id="PTHR21581">
    <property type="entry name" value="D-ALANYL-D-ALANINE CARBOXYPEPTIDASE"/>
    <property type="match status" value="1"/>
</dbReference>
<dbReference type="GO" id="GO:0006508">
    <property type="term" value="P:proteolysis"/>
    <property type="evidence" value="ECO:0007669"/>
    <property type="project" value="InterPro"/>
</dbReference>
<keyword evidence="12" id="KW-0645">Protease</keyword>
<dbReference type="Proteomes" id="UP000004508">
    <property type="component" value="Unassembled WGS sequence"/>
</dbReference>
<reference evidence="12 13" key="1">
    <citation type="journal article" date="2011" name="Stand. Genomic Sci.">
        <title>Non-contiguous finished genome sequence and contextual data of the filamentous soil bacterium Ktedonobacter racemifer type strain (SOSP1-21).</title>
        <authorList>
            <person name="Chang Y.J."/>
            <person name="Land M."/>
            <person name="Hauser L."/>
            <person name="Chertkov O."/>
            <person name="Del Rio T.G."/>
            <person name="Nolan M."/>
            <person name="Copeland A."/>
            <person name="Tice H."/>
            <person name="Cheng J.F."/>
            <person name="Lucas S."/>
            <person name="Han C."/>
            <person name="Goodwin L."/>
            <person name="Pitluck S."/>
            <person name="Ivanova N."/>
            <person name="Ovchinikova G."/>
            <person name="Pati A."/>
            <person name="Chen A."/>
            <person name="Palaniappan K."/>
            <person name="Mavromatis K."/>
            <person name="Liolios K."/>
            <person name="Brettin T."/>
            <person name="Fiebig A."/>
            <person name="Rohde M."/>
            <person name="Abt B."/>
            <person name="Goker M."/>
            <person name="Detter J.C."/>
            <person name="Woyke T."/>
            <person name="Bristow J."/>
            <person name="Eisen J.A."/>
            <person name="Markowitz V."/>
            <person name="Hugenholtz P."/>
            <person name="Kyrpides N.C."/>
            <person name="Klenk H.P."/>
            <person name="Lapidus A."/>
        </authorList>
    </citation>
    <scope>NUCLEOTIDE SEQUENCE [LARGE SCALE GENOMIC DNA]</scope>
    <source>
        <strain evidence="13">DSM 44963</strain>
    </source>
</reference>
<organism evidence="12 13">
    <name type="scientific">Ktedonobacter racemifer DSM 44963</name>
    <dbReference type="NCBI Taxonomy" id="485913"/>
    <lineage>
        <taxon>Bacteria</taxon>
        <taxon>Bacillati</taxon>
        <taxon>Chloroflexota</taxon>
        <taxon>Ktedonobacteria</taxon>
        <taxon>Ktedonobacterales</taxon>
        <taxon>Ktedonobacteraceae</taxon>
        <taxon>Ktedonobacter</taxon>
    </lineage>
</organism>
<feature type="active site" description="Proton acceptor" evidence="7">
    <location>
        <position position="110"/>
    </location>
</feature>
<comment type="similarity">
    <text evidence="1 9">Belongs to the peptidase S11 family.</text>
</comment>
<dbReference type="PANTHER" id="PTHR21581:SF33">
    <property type="entry name" value="D-ALANYL-D-ALANINE CARBOXYPEPTIDASE DACB"/>
    <property type="match status" value="1"/>
</dbReference>
<dbReference type="InParanoid" id="D6U760"/>
<dbReference type="GO" id="GO:0009002">
    <property type="term" value="F:serine-type D-Ala-D-Ala carboxypeptidase activity"/>
    <property type="evidence" value="ECO:0007669"/>
    <property type="project" value="InterPro"/>
</dbReference>
<feature type="transmembrane region" description="Helical" evidence="10">
    <location>
        <begin position="12"/>
        <end position="32"/>
    </location>
</feature>
<dbReference type="Pfam" id="PF00768">
    <property type="entry name" value="Peptidase_S11"/>
    <property type="match status" value="1"/>
</dbReference>
<feature type="binding site" evidence="8">
    <location>
        <position position="281"/>
    </location>
    <ligand>
        <name>substrate</name>
    </ligand>
</feature>
<proteinExistence type="inferred from homology"/>
<dbReference type="FunCoup" id="D6U760">
    <property type="interactions" value="286"/>
</dbReference>
<dbReference type="PROSITE" id="PS51257">
    <property type="entry name" value="PROKAR_LIPOPROTEIN"/>
    <property type="match status" value="1"/>
</dbReference>
<dbReference type="GO" id="GO:0009252">
    <property type="term" value="P:peptidoglycan biosynthetic process"/>
    <property type="evidence" value="ECO:0007669"/>
    <property type="project" value="UniProtKB-KW"/>
</dbReference>
<feature type="active site" description="Acyl-ester intermediate" evidence="7">
    <location>
        <position position="107"/>
    </location>
</feature>
<keyword evidence="13" id="KW-1185">Reference proteome</keyword>
<keyword evidence="10" id="KW-0812">Transmembrane</keyword>
<sequence length="338" mass="36534">MREKRALTRQRLLALVFACLSGLLTLSIVLFACISTGVIPLGTTNTHATPGMMTPSPTPEPTPIPPSVLTVVGGAPPIDAKAAYLLDTDTGNVLDDQNAEQPLPMASTTKIMTALVVIEAANLKQEVTVSPDIPQYVFQHNGSNAKLVPGDTLTINDLLYALMLPSGDDAAIVLARAVAGSSDAFVGMMNCFALRHHLFQTHFINPDGLTYYDANGKPLPGHYSSARDLARLTAYALSNPLFAKIVGTRQYDLAWSPKHGAYHWTNTNDLFNLYPATTGVKTGFTNEAGYCLVFSATRDHHHLVGTVLFSSDTDTNQRFRDAKTLLEWGFGLPMLPAY</sequence>
<dbReference type="eggNOG" id="COG1686">
    <property type="taxonomic scope" value="Bacteria"/>
</dbReference>
<evidence type="ECO:0000256" key="4">
    <source>
        <dbReference type="ARBA" id="ARBA00022960"/>
    </source>
</evidence>
<evidence type="ECO:0000256" key="1">
    <source>
        <dbReference type="ARBA" id="ARBA00007164"/>
    </source>
</evidence>
<evidence type="ECO:0000256" key="2">
    <source>
        <dbReference type="ARBA" id="ARBA00022729"/>
    </source>
</evidence>
<evidence type="ECO:0000259" key="11">
    <source>
        <dbReference type="Pfam" id="PF00768"/>
    </source>
</evidence>
<keyword evidence="10" id="KW-1133">Transmembrane helix</keyword>
<evidence type="ECO:0000256" key="6">
    <source>
        <dbReference type="ARBA" id="ARBA00023316"/>
    </source>
</evidence>
<dbReference type="AlphaFoldDB" id="D6U760"/>
<protein>
    <submittedName>
        <fullName evidence="12">Peptidase S11 D-alanyl-D-alanine carboxypeptidase 1</fullName>
    </submittedName>
</protein>
<dbReference type="OrthoDB" id="7252792at2"/>
<dbReference type="MEROPS" id="S11.004"/>
<evidence type="ECO:0000256" key="7">
    <source>
        <dbReference type="PIRSR" id="PIRSR618044-1"/>
    </source>
</evidence>
<dbReference type="EMBL" id="ADVG01000005">
    <property type="protein sequence ID" value="EFH79721.1"/>
    <property type="molecule type" value="Genomic_DNA"/>
</dbReference>
<dbReference type="PRINTS" id="PR00725">
    <property type="entry name" value="DADACBPTASE1"/>
</dbReference>
<dbReference type="STRING" id="485913.Krac_0213"/>
<comment type="caution">
    <text evidence="12">The sequence shown here is derived from an EMBL/GenBank/DDBJ whole genome shotgun (WGS) entry which is preliminary data.</text>
</comment>
<keyword evidence="10" id="KW-0472">Membrane</keyword>
<evidence type="ECO:0000256" key="3">
    <source>
        <dbReference type="ARBA" id="ARBA00022801"/>
    </source>
</evidence>
<dbReference type="InterPro" id="IPR012338">
    <property type="entry name" value="Beta-lactam/transpept-like"/>
</dbReference>
<evidence type="ECO:0000256" key="5">
    <source>
        <dbReference type="ARBA" id="ARBA00022984"/>
    </source>
</evidence>
<dbReference type="Gene3D" id="3.40.710.10">
    <property type="entry name" value="DD-peptidase/beta-lactamase superfamily"/>
    <property type="match status" value="1"/>
</dbReference>
<name>D6U760_KTERA</name>
<feature type="domain" description="Peptidase S11 D-alanyl-D-alanine carboxypeptidase A N-terminal" evidence="11">
    <location>
        <begin position="75"/>
        <end position="308"/>
    </location>
</feature>
<keyword evidence="3" id="KW-0378">Hydrolase</keyword>
<keyword evidence="5" id="KW-0573">Peptidoglycan synthesis</keyword>
<evidence type="ECO:0000256" key="10">
    <source>
        <dbReference type="SAM" id="Phobius"/>
    </source>
</evidence>
<evidence type="ECO:0000256" key="9">
    <source>
        <dbReference type="RuleBase" id="RU004016"/>
    </source>
</evidence>
<keyword evidence="12" id="KW-0121">Carboxypeptidase</keyword>
<dbReference type="InterPro" id="IPR001967">
    <property type="entry name" value="Peptidase_S11_N"/>
</dbReference>
<dbReference type="InterPro" id="IPR018044">
    <property type="entry name" value="Peptidase_S11"/>
</dbReference>
<evidence type="ECO:0000313" key="13">
    <source>
        <dbReference type="Proteomes" id="UP000004508"/>
    </source>
</evidence>
<keyword evidence="4" id="KW-0133">Cell shape</keyword>
<feature type="active site" evidence="7">
    <location>
        <position position="166"/>
    </location>
</feature>
<keyword evidence="2" id="KW-0732">Signal</keyword>
<accession>D6U760</accession>
<gene>
    <name evidence="12" type="ORF">Krac_0213</name>
</gene>
<keyword evidence="6" id="KW-0961">Cell wall biogenesis/degradation</keyword>
<dbReference type="GO" id="GO:0008360">
    <property type="term" value="P:regulation of cell shape"/>
    <property type="evidence" value="ECO:0007669"/>
    <property type="project" value="UniProtKB-KW"/>
</dbReference>